<dbReference type="PANTHER" id="PTHR30580:SF0">
    <property type="entry name" value="PRIMOSOMAL PROTEIN N"/>
    <property type="match status" value="1"/>
</dbReference>
<gene>
    <name evidence="7" type="ORF">QF206_03755</name>
</gene>
<dbReference type="GO" id="GO:0043138">
    <property type="term" value="F:3'-5' DNA helicase activity"/>
    <property type="evidence" value="ECO:0007669"/>
    <property type="project" value="TreeGrafter"/>
</dbReference>
<dbReference type="InterPro" id="IPR041222">
    <property type="entry name" value="PriA_3primeBD"/>
</dbReference>
<keyword evidence="1" id="KW-0479">Metal-binding</keyword>
<dbReference type="Pfam" id="PF17764">
    <property type="entry name" value="PriA_3primeBD"/>
    <property type="match status" value="1"/>
</dbReference>
<dbReference type="GO" id="GO:0003677">
    <property type="term" value="F:DNA binding"/>
    <property type="evidence" value="ECO:0007669"/>
    <property type="project" value="UniProtKB-KW"/>
</dbReference>
<dbReference type="Gene3D" id="3.40.50.300">
    <property type="entry name" value="P-loop containing nucleotide triphosphate hydrolases"/>
    <property type="match status" value="1"/>
</dbReference>
<proteinExistence type="predicted"/>
<dbReference type="GO" id="GO:0006302">
    <property type="term" value="P:double-strand break repair"/>
    <property type="evidence" value="ECO:0007669"/>
    <property type="project" value="TreeGrafter"/>
</dbReference>
<keyword evidence="3" id="KW-0067">ATP-binding</keyword>
<dbReference type="GO" id="GO:0046872">
    <property type="term" value="F:metal ion binding"/>
    <property type="evidence" value="ECO:0007669"/>
    <property type="project" value="UniProtKB-KW"/>
</dbReference>
<dbReference type="GO" id="GO:0005524">
    <property type="term" value="F:ATP binding"/>
    <property type="evidence" value="ECO:0007669"/>
    <property type="project" value="UniProtKB-KW"/>
</dbReference>
<reference evidence="7 8" key="1">
    <citation type="submission" date="2023-04" db="EMBL/GenBank/DDBJ databases">
        <title>Klugiella caeni sp. nov. isolated from the sludge of biochemical tank.</title>
        <authorList>
            <person name="Geng K."/>
        </authorList>
    </citation>
    <scope>NUCLEOTIDE SEQUENCE [LARGE SCALE GENOMIC DNA]</scope>
    <source>
        <strain evidence="7 8">YN-L-19</strain>
    </source>
</reference>
<evidence type="ECO:0000313" key="7">
    <source>
        <dbReference type="EMBL" id="MDI2098079.1"/>
    </source>
</evidence>
<dbReference type="Gene3D" id="3.40.1440.60">
    <property type="entry name" value="PriA, 3(prime) DNA-binding domain"/>
    <property type="match status" value="1"/>
</dbReference>
<sequence length="697" mass="74668">MTPVEGGRTIARVVLDSPLPQLDRLFDYEVPETLVGQARPGVRVRVPLRSAGRIADGYLIELTDAVDYDGVLSELDDVVSPVPALAPEIWELARRVADRAAGTASDVLRLAVPRRYVRAERTWLERRGGERAPSVSGAPEPASDRNTDAEASSGALDAGLAAVVEERSRVAIAAPAGVQQTGDGTWVPRWAAMLADAATATIAAGRTAIIAVPDYRDQAALETALLDRLPADRVVRADARQTGTERYRAHLRCLETASPDDEAFVIVGTRVALYAPAANLGLIAMWNDGDPLFAEPHTPAVHARDVALIRQQLQDCALIFAGHTRTTDVQRLVEIGWVQPKTAAPQHAPRIVLTALQRSGDRIADTARIPSTAWQAAAAAVKEGPVLVQVAQPGFAPRLVCADCARTAHCQRCDGPFVQRSASSPPVCRWCGALAAAWRCPHCDGARMRRAGSGSVSTADDLGRAFPGALVRVADGERPLQRVGGKPALVVATRGAEPIADGGYRAVLLLDGASMLARESLRVAEDCLRWWSHAASLAADGAPVMLVGVDGDIATDFALWRFDRHAERELGDRRRLRFPPAVRVATLTGRSDVVERAITELERDVAGSEPHGDGARPEPRSDVRGLDVLGPVVTEPGVTRAIVRFDYGAGARVAQSLKASVIRAATAKRKPVPGQPRNRSQTPLLRVRFDDPDPFTE</sequence>
<organism evidence="7 8">
    <name type="scientific">Ruicaihuangia caeni</name>
    <dbReference type="NCBI Taxonomy" id="3042517"/>
    <lineage>
        <taxon>Bacteria</taxon>
        <taxon>Bacillati</taxon>
        <taxon>Actinomycetota</taxon>
        <taxon>Actinomycetes</taxon>
        <taxon>Micrococcales</taxon>
        <taxon>Microbacteriaceae</taxon>
        <taxon>Ruicaihuangia</taxon>
    </lineage>
</organism>
<dbReference type="InterPro" id="IPR018527">
    <property type="entry name" value="Rubredoxin_Fe_BS"/>
</dbReference>
<dbReference type="RefSeq" id="WP_281487844.1">
    <property type="nucleotide sequence ID" value="NZ_JASATX010000001.1"/>
</dbReference>
<protein>
    <submittedName>
        <fullName evidence="7">Primosomal protein N</fullName>
    </submittedName>
</protein>
<dbReference type="Proteomes" id="UP001321506">
    <property type="component" value="Unassembled WGS sequence"/>
</dbReference>
<feature type="region of interest" description="Disordered" evidence="5">
    <location>
        <begin position="664"/>
        <end position="697"/>
    </location>
</feature>
<dbReference type="AlphaFoldDB" id="A0AAW6T425"/>
<name>A0AAW6T425_9MICO</name>
<dbReference type="GO" id="GO:0006270">
    <property type="term" value="P:DNA replication initiation"/>
    <property type="evidence" value="ECO:0007669"/>
    <property type="project" value="TreeGrafter"/>
</dbReference>
<evidence type="ECO:0000259" key="6">
    <source>
        <dbReference type="Pfam" id="PF17764"/>
    </source>
</evidence>
<dbReference type="InterPro" id="IPR042115">
    <property type="entry name" value="PriA_3primeBD_sf"/>
</dbReference>
<evidence type="ECO:0000256" key="4">
    <source>
        <dbReference type="ARBA" id="ARBA00023125"/>
    </source>
</evidence>
<keyword evidence="2" id="KW-0547">Nucleotide-binding</keyword>
<accession>A0AAW6T425</accession>
<feature type="region of interest" description="Disordered" evidence="5">
    <location>
        <begin position="128"/>
        <end position="151"/>
    </location>
</feature>
<dbReference type="PANTHER" id="PTHR30580">
    <property type="entry name" value="PRIMOSOMAL PROTEIN N"/>
    <property type="match status" value="1"/>
</dbReference>
<dbReference type="InterPro" id="IPR027417">
    <property type="entry name" value="P-loop_NTPase"/>
</dbReference>
<feature type="region of interest" description="Disordered" evidence="5">
    <location>
        <begin position="602"/>
        <end position="627"/>
    </location>
</feature>
<dbReference type="GO" id="GO:0006310">
    <property type="term" value="P:DNA recombination"/>
    <property type="evidence" value="ECO:0007669"/>
    <property type="project" value="TreeGrafter"/>
</dbReference>
<evidence type="ECO:0000256" key="5">
    <source>
        <dbReference type="SAM" id="MobiDB-lite"/>
    </source>
</evidence>
<feature type="domain" description="Primosomal protein N' 3' DNA-binding" evidence="6">
    <location>
        <begin position="12"/>
        <end position="113"/>
    </location>
</feature>
<dbReference type="PROSITE" id="PS00202">
    <property type="entry name" value="RUBREDOXIN"/>
    <property type="match status" value="1"/>
</dbReference>
<keyword evidence="8" id="KW-1185">Reference proteome</keyword>
<keyword evidence="4" id="KW-0238">DNA-binding</keyword>
<evidence type="ECO:0000256" key="1">
    <source>
        <dbReference type="ARBA" id="ARBA00022723"/>
    </source>
</evidence>
<comment type="caution">
    <text evidence="7">The sequence shown here is derived from an EMBL/GenBank/DDBJ whole genome shotgun (WGS) entry which is preliminary data.</text>
</comment>
<evidence type="ECO:0000256" key="2">
    <source>
        <dbReference type="ARBA" id="ARBA00022741"/>
    </source>
</evidence>
<evidence type="ECO:0000313" key="8">
    <source>
        <dbReference type="Proteomes" id="UP001321506"/>
    </source>
</evidence>
<evidence type="ECO:0000256" key="3">
    <source>
        <dbReference type="ARBA" id="ARBA00022840"/>
    </source>
</evidence>
<dbReference type="EMBL" id="JASATX010000001">
    <property type="protein sequence ID" value="MDI2098079.1"/>
    <property type="molecule type" value="Genomic_DNA"/>
</dbReference>
<feature type="compositionally biased region" description="Basic and acidic residues" evidence="5">
    <location>
        <begin position="602"/>
        <end position="625"/>
    </location>
</feature>